<reference evidence="19" key="1">
    <citation type="submission" date="2020-06" db="EMBL/GenBank/DDBJ databases">
        <title>Draft genome of Bugula neritina, a colonial animal packing powerful symbionts and potential medicines.</title>
        <authorList>
            <person name="Rayko M."/>
        </authorList>
    </citation>
    <scope>NUCLEOTIDE SEQUENCE [LARGE SCALE GENOMIC DNA]</scope>
    <source>
        <strain evidence="19">Kwan_BN1</strain>
    </source>
</reference>
<feature type="transmembrane region" description="Helical" evidence="16">
    <location>
        <begin position="170"/>
        <end position="194"/>
    </location>
</feature>
<proteinExistence type="inferred from homology"/>
<evidence type="ECO:0000256" key="18">
    <source>
        <dbReference type="SAM" id="MobiDB-lite"/>
    </source>
</evidence>
<dbReference type="GO" id="GO:0016024">
    <property type="term" value="P:CDP-diacylglycerol biosynthetic process"/>
    <property type="evidence" value="ECO:0007669"/>
    <property type="project" value="UniProtKB-UniRule"/>
</dbReference>
<evidence type="ECO:0000256" key="6">
    <source>
        <dbReference type="ARBA" id="ARBA00012487"/>
    </source>
</evidence>
<feature type="transmembrane region" description="Helical" evidence="16">
    <location>
        <begin position="233"/>
        <end position="254"/>
    </location>
</feature>
<feature type="transmembrane region" description="Helical" evidence="16">
    <location>
        <begin position="206"/>
        <end position="227"/>
    </location>
</feature>
<feature type="transmembrane region" description="Helical" evidence="16">
    <location>
        <begin position="353"/>
        <end position="375"/>
    </location>
</feature>
<evidence type="ECO:0000256" key="11">
    <source>
        <dbReference type="ARBA" id="ARBA00022989"/>
    </source>
</evidence>
<accession>A0A7J7KN70</accession>
<comment type="caution">
    <text evidence="19">The sequence shown here is derived from an EMBL/GenBank/DDBJ whole genome shotgun (WGS) entry which is preliminary data.</text>
</comment>
<feature type="transmembrane region" description="Helical" evidence="16">
    <location>
        <begin position="275"/>
        <end position="296"/>
    </location>
</feature>
<evidence type="ECO:0000256" key="4">
    <source>
        <dbReference type="ARBA" id="ARBA00005189"/>
    </source>
</evidence>
<evidence type="ECO:0000256" key="16">
    <source>
        <dbReference type="PIRNR" id="PIRNR018269"/>
    </source>
</evidence>
<evidence type="ECO:0000256" key="8">
    <source>
        <dbReference type="ARBA" id="ARBA00022679"/>
    </source>
</evidence>
<feature type="transmembrane region" description="Helical" evidence="16">
    <location>
        <begin position="140"/>
        <end position="158"/>
    </location>
</feature>
<evidence type="ECO:0000256" key="14">
    <source>
        <dbReference type="ARBA" id="ARBA00023209"/>
    </source>
</evidence>
<evidence type="ECO:0000256" key="3">
    <source>
        <dbReference type="ARBA" id="ARBA00005119"/>
    </source>
</evidence>
<evidence type="ECO:0000313" key="19">
    <source>
        <dbReference type="EMBL" id="KAF6039611.1"/>
    </source>
</evidence>
<evidence type="ECO:0000256" key="12">
    <source>
        <dbReference type="ARBA" id="ARBA00023098"/>
    </source>
</evidence>
<keyword evidence="10 16" id="KW-0548">Nucleotidyltransferase</keyword>
<comment type="catalytic activity">
    <reaction evidence="1 16 17">
        <text>a 1,2-diacyl-sn-glycero-3-phosphate + CTP + H(+) = a CDP-1,2-diacyl-sn-glycerol + diphosphate</text>
        <dbReference type="Rhea" id="RHEA:16229"/>
        <dbReference type="ChEBI" id="CHEBI:15378"/>
        <dbReference type="ChEBI" id="CHEBI:33019"/>
        <dbReference type="ChEBI" id="CHEBI:37563"/>
        <dbReference type="ChEBI" id="CHEBI:58332"/>
        <dbReference type="ChEBI" id="CHEBI:58608"/>
        <dbReference type="EC" id="2.7.7.41"/>
    </reaction>
</comment>
<evidence type="ECO:0000313" key="20">
    <source>
        <dbReference type="Proteomes" id="UP000593567"/>
    </source>
</evidence>
<sequence>MSEIRQRTSGEGDGADKQTPHLSPSTGEPDSEDSDNDDLHDFATAKGNKSPLVQAAPTGTDVTPEILDSVTKNMSQRWRSYTIRFVLSICMITSFFVLLYLGPIALVLLVMGIQLKCFSEIINIGYVVYRSQNLPWFRTLSWYFLVTANYYINGEMIIDQFGVLLQKTDFLIYFLTYHKFISISLYVAGIVAFVCSLKKKYYLRQFTLFGYTHVTLLVVAVGANFLTRLIFEGIFWFFLCTSMIICNDIWAYLFGFFFGKTPLIKLSPKKTWEGYIGGGIATLIYSVIVTSIMVQYDYLVCPIEYSLEKDGLSLDECIRNPVFVLADYVLPKSVQTLLNIVGMPMTTIQMYPITFHSMFLAAFSSLIGPFGGFFASGFKRAFRIKDFGDVFPGHGGFMDRFDCQVIMGAFMYTYVATFIRIPNPQKLLTTIFAMQPEEQLTVLHALCDNLQGKGLIDCNSVYSLR</sequence>
<dbReference type="InterPro" id="IPR000374">
    <property type="entry name" value="PC_trans"/>
</dbReference>
<evidence type="ECO:0000256" key="1">
    <source>
        <dbReference type="ARBA" id="ARBA00001698"/>
    </source>
</evidence>
<keyword evidence="15 16" id="KW-1208">Phospholipid metabolism</keyword>
<dbReference type="PANTHER" id="PTHR13773:SF8">
    <property type="entry name" value="PHOSPHATIDATE CYTIDYLYLTRANSFERASE, PHOTORECEPTOR-SPECIFIC"/>
    <property type="match status" value="1"/>
</dbReference>
<evidence type="ECO:0000256" key="2">
    <source>
        <dbReference type="ARBA" id="ARBA00004141"/>
    </source>
</evidence>
<dbReference type="GO" id="GO:0005789">
    <property type="term" value="C:endoplasmic reticulum membrane"/>
    <property type="evidence" value="ECO:0007669"/>
    <property type="project" value="TreeGrafter"/>
</dbReference>
<organism evidence="19 20">
    <name type="scientific">Bugula neritina</name>
    <name type="common">Brown bryozoan</name>
    <name type="synonym">Sertularia neritina</name>
    <dbReference type="NCBI Taxonomy" id="10212"/>
    <lineage>
        <taxon>Eukaryota</taxon>
        <taxon>Metazoa</taxon>
        <taxon>Spiralia</taxon>
        <taxon>Lophotrochozoa</taxon>
        <taxon>Bryozoa</taxon>
        <taxon>Gymnolaemata</taxon>
        <taxon>Cheilostomatida</taxon>
        <taxon>Flustrina</taxon>
        <taxon>Buguloidea</taxon>
        <taxon>Bugulidae</taxon>
        <taxon>Bugula</taxon>
    </lineage>
</organism>
<evidence type="ECO:0000256" key="9">
    <source>
        <dbReference type="ARBA" id="ARBA00022692"/>
    </source>
</evidence>
<dbReference type="PROSITE" id="PS01315">
    <property type="entry name" value="CDS"/>
    <property type="match status" value="1"/>
</dbReference>
<dbReference type="UniPathway" id="UPA00557">
    <property type="reaction ID" value="UER00614"/>
</dbReference>
<comment type="pathway">
    <text evidence="3 16 17">Phospholipid metabolism; CDP-diacylglycerol biosynthesis; CDP-diacylglycerol from sn-glycerol 3-phosphate: step 3/3.</text>
</comment>
<feature type="compositionally biased region" description="Basic and acidic residues" evidence="18">
    <location>
        <begin position="1"/>
        <end position="19"/>
    </location>
</feature>
<feature type="transmembrane region" description="Helical" evidence="16">
    <location>
        <begin position="107"/>
        <end position="128"/>
    </location>
</feature>
<dbReference type="EC" id="2.7.7.41" evidence="6 16"/>
<keyword evidence="20" id="KW-1185">Reference proteome</keyword>
<keyword evidence="11 16" id="KW-1133">Transmembrane helix</keyword>
<dbReference type="OrthoDB" id="10260889at2759"/>
<dbReference type="AlphaFoldDB" id="A0A7J7KN70"/>
<evidence type="ECO:0000256" key="7">
    <source>
        <dbReference type="ARBA" id="ARBA00022516"/>
    </source>
</evidence>
<comment type="pathway">
    <text evidence="4">Lipid metabolism.</text>
</comment>
<dbReference type="EMBL" id="VXIV02000229">
    <property type="protein sequence ID" value="KAF6039611.1"/>
    <property type="molecule type" value="Genomic_DNA"/>
</dbReference>
<feature type="region of interest" description="Disordered" evidence="18">
    <location>
        <begin position="1"/>
        <end position="41"/>
    </location>
</feature>
<gene>
    <name evidence="19" type="ORF">EB796_002071</name>
</gene>
<dbReference type="InterPro" id="IPR016720">
    <property type="entry name" value="PC_Trfase_euk"/>
</dbReference>
<comment type="subcellular location">
    <subcellularLocation>
        <location evidence="2">Membrane</location>
        <topology evidence="2">Multi-pass membrane protein</topology>
    </subcellularLocation>
</comment>
<dbReference type="PIRSF" id="PIRSF018269">
    <property type="entry name" value="PC_trans_euk"/>
    <property type="match status" value="1"/>
</dbReference>
<keyword evidence="8 16" id="KW-0808">Transferase</keyword>
<name>A0A7J7KN70_BUGNE</name>
<evidence type="ECO:0000256" key="17">
    <source>
        <dbReference type="RuleBase" id="RU003938"/>
    </source>
</evidence>
<evidence type="ECO:0000256" key="10">
    <source>
        <dbReference type="ARBA" id="ARBA00022695"/>
    </source>
</evidence>
<keyword evidence="13 16" id="KW-0472">Membrane</keyword>
<keyword evidence="12 16" id="KW-0443">Lipid metabolism</keyword>
<keyword evidence="9 16" id="KW-0812">Transmembrane</keyword>
<keyword evidence="7 16" id="KW-0444">Lipid biosynthesis</keyword>
<keyword evidence="14 16" id="KW-0594">Phospholipid biosynthesis</keyword>
<feature type="transmembrane region" description="Helical" evidence="16">
    <location>
        <begin position="81"/>
        <end position="101"/>
    </location>
</feature>
<evidence type="ECO:0000256" key="5">
    <source>
        <dbReference type="ARBA" id="ARBA00010185"/>
    </source>
</evidence>
<dbReference type="Pfam" id="PF01148">
    <property type="entry name" value="CTP_transf_1"/>
    <property type="match status" value="1"/>
</dbReference>
<protein>
    <recommendedName>
        <fullName evidence="6 16">Phosphatidate cytidylyltransferase</fullName>
        <ecNumber evidence="6 16">2.7.7.41</ecNumber>
    </recommendedName>
</protein>
<dbReference type="PANTHER" id="PTHR13773">
    <property type="entry name" value="PHOSPHATIDATE CYTIDYLYLTRANSFERASE"/>
    <property type="match status" value="1"/>
</dbReference>
<comment type="similarity">
    <text evidence="5 16 17">Belongs to the CDS family.</text>
</comment>
<evidence type="ECO:0000256" key="13">
    <source>
        <dbReference type="ARBA" id="ARBA00023136"/>
    </source>
</evidence>
<evidence type="ECO:0000256" key="15">
    <source>
        <dbReference type="ARBA" id="ARBA00023264"/>
    </source>
</evidence>
<dbReference type="Proteomes" id="UP000593567">
    <property type="component" value="Unassembled WGS sequence"/>
</dbReference>
<dbReference type="GO" id="GO:0004605">
    <property type="term" value="F:phosphatidate cytidylyltransferase activity"/>
    <property type="evidence" value="ECO:0007669"/>
    <property type="project" value="UniProtKB-UniRule"/>
</dbReference>